<organism evidence="2 3">
    <name type="scientific">Aromatoleum evansii</name>
    <name type="common">Azoarcus evansii</name>
    <dbReference type="NCBI Taxonomy" id="59406"/>
    <lineage>
        <taxon>Bacteria</taxon>
        <taxon>Pseudomonadati</taxon>
        <taxon>Pseudomonadota</taxon>
        <taxon>Betaproteobacteria</taxon>
        <taxon>Rhodocyclales</taxon>
        <taxon>Rhodocyclaceae</taxon>
        <taxon>Aromatoleum</taxon>
    </lineage>
</organism>
<keyword evidence="3" id="KW-1185">Reference proteome</keyword>
<evidence type="ECO:0000313" key="3">
    <source>
        <dbReference type="Proteomes" id="UP001626593"/>
    </source>
</evidence>
<dbReference type="Pfam" id="PF22187">
    <property type="entry name" value="DUF6946"/>
    <property type="match status" value="1"/>
</dbReference>
<accession>A0ABZ1AGU8</accession>
<evidence type="ECO:0000313" key="2">
    <source>
        <dbReference type="EMBL" id="WRL44211.1"/>
    </source>
</evidence>
<dbReference type="InterPro" id="IPR054024">
    <property type="entry name" value="DUF6946"/>
</dbReference>
<proteinExistence type="predicted"/>
<gene>
    <name evidence="2" type="ORF">U5817_13425</name>
</gene>
<dbReference type="RefSeq" id="WP_407277665.1">
    <property type="nucleotide sequence ID" value="NZ_CP141259.1"/>
</dbReference>
<sequence length="227" mass="24486">MSRILAFTSGPQDWQALLADPVKHWRSGYSALTLAHCWEASDGFPAEVGAPFAQSAEPLLADLTPLLAIPEFKVPLPGGQRASQNDLFVVARSVAGPVTIMVEGKVSESFGPTLEEWRREASVGKEERLRFLLRSLGLGIAPADTVRYQLLHRAASAIITGEQYRAAAVVLLVHSFSEARAGWPDYQAFTRLFGVDAAVGTIQRLGVASSIPLFGVWVVGNPSFLNS</sequence>
<feature type="domain" description="DUF6946" evidence="1">
    <location>
        <begin position="8"/>
        <end position="221"/>
    </location>
</feature>
<dbReference type="Proteomes" id="UP001626593">
    <property type="component" value="Chromosome"/>
</dbReference>
<evidence type="ECO:0000259" key="1">
    <source>
        <dbReference type="Pfam" id="PF22187"/>
    </source>
</evidence>
<dbReference type="EMBL" id="CP141259">
    <property type="protein sequence ID" value="WRL44211.1"/>
    <property type="molecule type" value="Genomic_DNA"/>
</dbReference>
<reference evidence="2 3" key="1">
    <citation type="submission" date="2023-12" db="EMBL/GenBank/DDBJ databases">
        <title>A. evansii MAY27, complete genome.</title>
        <authorList>
            <person name="Wang Y."/>
        </authorList>
    </citation>
    <scope>NUCLEOTIDE SEQUENCE [LARGE SCALE GENOMIC DNA]</scope>
    <source>
        <strain evidence="2 3">MAY27</strain>
    </source>
</reference>
<name>A0ABZ1AGU8_AROEV</name>
<protein>
    <recommendedName>
        <fullName evidence="1">DUF6946 domain-containing protein</fullName>
    </recommendedName>
</protein>